<evidence type="ECO:0000313" key="3">
    <source>
        <dbReference type="EMBL" id="MBC9813026.1"/>
    </source>
</evidence>
<dbReference type="InterPro" id="IPR011990">
    <property type="entry name" value="TPR-like_helical_dom_sf"/>
</dbReference>
<dbReference type="Gene3D" id="3.90.930.1">
    <property type="match status" value="5"/>
</dbReference>
<dbReference type="Pfam" id="PF13432">
    <property type="entry name" value="TPR_16"/>
    <property type="match status" value="1"/>
</dbReference>
<accession>A0A8J6PJR1</accession>
<dbReference type="Gene3D" id="1.25.40.10">
    <property type="entry name" value="Tetratricopeptide repeat domain"/>
    <property type="match status" value="1"/>
</dbReference>
<feature type="repeat" description="TPR" evidence="1">
    <location>
        <begin position="134"/>
        <end position="167"/>
    </location>
</feature>
<feature type="chain" id="PRO_5035326656" evidence="2">
    <location>
        <begin position="18"/>
        <end position="1093"/>
    </location>
</feature>
<dbReference type="Proteomes" id="UP000652681">
    <property type="component" value="Unassembled WGS sequence"/>
</dbReference>
<dbReference type="Gene3D" id="2.20.110.10">
    <property type="entry name" value="Histone H3 K4-specific methyltransferase SET7/9 N-terminal domain"/>
    <property type="match status" value="1"/>
</dbReference>
<dbReference type="AlphaFoldDB" id="A0A8J6PJR1"/>
<feature type="signal peptide" evidence="2">
    <location>
        <begin position="1"/>
        <end position="17"/>
    </location>
</feature>
<dbReference type="SUPFAM" id="SSF82185">
    <property type="entry name" value="Histone H3 K4-specific methyltransferase SET7/9 N-terminal domain"/>
    <property type="match status" value="5"/>
</dbReference>
<feature type="repeat" description="TPR" evidence="1">
    <location>
        <begin position="100"/>
        <end position="133"/>
    </location>
</feature>
<keyword evidence="4" id="KW-1185">Reference proteome</keyword>
<keyword evidence="1" id="KW-0802">TPR repeat</keyword>
<dbReference type="InterPro" id="IPR011652">
    <property type="entry name" value="MORN_2"/>
</dbReference>
<dbReference type="InterPro" id="IPR019734">
    <property type="entry name" value="TPR_rpt"/>
</dbReference>
<dbReference type="SUPFAM" id="SSF48452">
    <property type="entry name" value="TPR-like"/>
    <property type="match status" value="1"/>
</dbReference>
<dbReference type="SMART" id="SM00028">
    <property type="entry name" value="TPR"/>
    <property type="match status" value="4"/>
</dbReference>
<dbReference type="PANTHER" id="PTHR33706">
    <property type="entry name" value="MORN VARIANT REPEAT PROTEIN"/>
    <property type="match status" value="1"/>
</dbReference>
<protein>
    <submittedName>
        <fullName evidence="3">Tetratricopeptide repeat protein</fullName>
    </submittedName>
</protein>
<organism evidence="3 4">
    <name type="scientific">Taishania pollutisoli</name>
    <dbReference type="NCBI Taxonomy" id="2766479"/>
    <lineage>
        <taxon>Bacteria</taxon>
        <taxon>Pseudomonadati</taxon>
        <taxon>Bacteroidota</taxon>
        <taxon>Flavobacteriia</taxon>
        <taxon>Flavobacteriales</taxon>
        <taxon>Crocinitomicaceae</taxon>
        <taxon>Taishania</taxon>
    </lineage>
</organism>
<reference evidence="3" key="1">
    <citation type="submission" date="2020-09" db="EMBL/GenBank/DDBJ databases">
        <title>Taishania pollutisoli gen. nov., sp. nov., Isolated from Tetrabromobisphenol A-Contaminated Soil.</title>
        <authorList>
            <person name="Chen Q."/>
        </authorList>
    </citation>
    <scope>NUCLEOTIDE SEQUENCE</scope>
    <source>
        <strain evidence="3">CZZ-1</strain>
    </source>
</reference>
<evidence type="ECO:0000313" key="4">
    <source>
        <dbReference type="Proteomes" id="UP000652681"/>
    </source>
</evidence>
<comment type="caution">
    <text evidence="3">The sequence shown here is derived from an EMBL/GenBank/DDBJ whole genome shotgun (WGS) entry which is preliminary data.</text>
</comment>
<dbReference type="Pfam" id="PF07661">
    <property type="entry name" value="MORN_2"/>
    <property type="match status" value="10"/>
</dbReference>
<evidence type="ECO:0000256" key="2">
    <source>
        <dbReference type="SAM" id="SignalP"/>
    </source>
</evidence>
<dbReference type="RefSeq" id="WP_216714334.1">
    <property type="nucleotide sequence ID" value="NZ_JACVEL010000007.1"/>
</dbReference>
<dbReference type="PANTHER" id="PTHR33706:SF1">
    <property type="entry name" value="TPR REPEAT PROTEIN"/>
    <property type="match status" value="1"/>
</dbReference>
<keyword evidence="2" id="KW-0732">Signal</keyword>
<dbReference type="EMBL" id="JACVEL010000007">
    <property type="protein sequence ID" value="MBC9813026.1"/>
    <property type="molecule type" value="Genomic_DNA"/>
</dbReference>
<dbReference type="PROSITE" id="PS50005">
    <property type="entry name" value="TPR"/>
    <property type="match status" value="2"/>
</dbReference>
<proteinExistence type="predicted"/>
<name>A0A8J6PJR1_9FLAO</name>
<evidence type="ECO:0000256" key="1">
    <source>
        <dbReference type="PROSITE-ProRule" id="PRU00339"/>
    </source>
</evidence>
<sequence length="1093" mass="126409">MKITCLLLLFLTGITFALTAQKKLQTKTSIELLQDGLKFKGNNEPQKAEASFNSISINDTNYVLAQKELALLYMSMKEFEKSDKILTTLLNYESAFNNRASVYYILAQSYNGQEKYDASLELLEEGIKNYPMNHILYHVKGLTYEKKGEYQNALEAYKQAIQRNMNYYDAHMRLGILAANEGKYTEAMFSLLSCLMIEPKGEKSGDVVFFMEEIADGTFTPTKKGIVLSENGDKFDHVNLLFSNKVALQPKYKAKFTVSTSYARQLHLILSTLEYDGNDEGFWHRQYLSFYKNIYNAGQLDPMILFTLQSVTNEKTAKTVTSKKSVIDKFVKEATNYWSNNNMFQYLEFEGKKQKVGLLFKDSAPIVGVLTAENKPIGNWYYYHPQGNLHLIVPLNMQGEKDGVLKKYDVFTNNLIEETTYTKNIENGIQKKYFKSGEIEQMIRYKDGKMIDTVVNYYRGGQTMDIIPLKDNLRDGIATTYYENGQLKISTPFTAGELNGLYQTYHENGKLSVKVTVEKGVITGEKKSYYPNGQLEYEYPFKNDKVDGAFKKYYPNGQVEEEGKMMAGKYFGENVSYYSNGTVYSKGKYDEAGKENGVIEYFDSEGKKFVAFDFKKGSIQKIEVFDQQEKSIKTISKSGAKLKYENYYPTRHLLCEGEIIDDKRSGIWKYYDNYGVLQKTEKYKSGIIQDTVFTYFPNGNIQSIIQYKDDELDGIYLKYNVFGHLIQEGRYSEGEAVNDWYEYYPDGSLREEYAFNRGIQHGFYRNYAVNGKLENYEIYSDGISVASIYLDTNGMDMQRFGQFNGKIQLKDPSGTFVRFECHYNSGVIDGEAKWYDAKQQLITLGNFVNGKREGMWKWYDLNGKIWKKVDYINGKIHGELIEYYENGKILTRQKYQYGKSEGETVFYHNNGNKETEAVYIDDLRHGKVITYGYDGAVQQIRMYDRGVLISYSYLDKHGNELPYIPIEKGESSFIVYYQNGNKAVEQTRYNGKMNGVYKEYYSDGKLMTASNYYYGEPEGEYIQYHPNGNKKTEATYKNGELEGMYYEYHSNGILKMSSTYRFGELNGERKVYSEKGELIKTYIYYNDQMLEVN</sequence>
<gene>
    <name evidence="3" type="ORF">H9Y05_11155</name>
</gene>